<comment type="caution">
    <text evidence="1">The sequence shown here is derived from an EMBL/GenBank/DDBJ whole genome shotgun (WGS) entry which is preliminary data.</text>
</comment>
<evidence type="ECO:0000313" key="2">
    <source>
        <dbReference type="Proteomes" id="UP000432015"/>
    </source>
</evidence>
<reference evidence="1 2" key="1">
    <citation type="submission" date="2019-11" db="EMBL/GenBank/DDBJ databases">
        <authorList>
            <person name="Cao P."/>
        </authorList>
    </citation>
    <scope>NUCLEOTIDE SEQUENCE [LARGE SCALE GENOMIC DNA]</scope>
    <source>
        <strain evidence="1 2">NEAU-AAG5</strain>
    </source>
</reference>
<evidence type="ECO:0000313" key="1">
    <source>
        <dbReference type="EMBL" id="MUN42725.1"/>
    </source>
</evidence>
<organism evidence="1 2">
    <name type="scientific">Actinomadura litoris</name>
    <dbReference type="NCBI Taxonomy" id="2678616"/>
    <lineage>
        <taxon>Bacteria</taxon>
        <taxon>Bacillati</taxon>
        <taxon>Actinomycetota</taxon>
        <taxon>Actinomycetes</taxon>
        <taxon>Streptosporangiales</taxon>
        <taxon>Thermomonosporaceae</taxon>
        <taxon>Actinomadura</taxon>
    </lineage>
</organism>
<accession>A0A7K1LEU8</accession>
<evidence type="ECO:0008006" key="3">
    <source>
        <dbReference type="Google" id="ProtNLM"/>
    </source>
</evidence>
<name>A0A7K1LEU8_9ACTN</name>
<keyword evidence="2" id="KW-1185">Reference proteome</keyword>
<sequence>MTAPLGRVVLRVGGHESPGTPGPGRALALALADYPHAVAVPMTLGRDPGLAPAAAQTIAWAARGGGPGDLLLARPLGTLTHLVGWLRAAVARALLGGGAGRAVLLVAPEGGPDADAELCKAASLVARHLPPGRVEVAFDRGVADGVDRCHRLGAREIVLVPASLAPPPPAPCGGVRVAGPLLAPAAVEALVRRRAGEAEERWLRAADDGLDLAPEHHHHHEHEHETTGPREFAGASLRGAVAHGT</sequence>
<protein>
    <recommendedName>
        <fullName evidence="3">Cobalamin biosynthesis protein CbiX</fullName>
    </recommendedName>
</protein>
<dbReference type="Proteomes" id="UP000432015">
    <property type="component" value="Unassembled WGS sequence"/>
</dbReference>
<dbReference type="RefSeq" id="WP_156222669.1">
    <property type="nucleotide sequence ID" value="NZ_WOFH01000023.1"/>
</dbReference>
<dbReference type="EMBL" id="WOFH01000023">
    <property type="protein sequence ID" value="MUN42725.1"/>
    <property type="molecule type" value="Genomic_DNA"/>
</dbReference>
<dbReference type="AlphaFoldDB" id="A0A7K1LEU8"/>
<gene>
    <name evidence="1" type="ORF">GNZ18_39965</name>
</gene>
<proteinExistence type="predicted"/>